<gene>
    <name evidence="2" type="ORF">GMARGA_LOCUS33869</name>
</gene>
<comment type="caution">
    <text evidence="2">The sequence shown here is derived from an EMBL/GenBank/DDBJ whole genome shotgun (WGS) entry which is preliminary data.</text>
</comment>
<name>A0ABN7WQF2_GIGMA</name>
<feature type="non-terminal residue" evidence="2">
    <location>
        <position position="140"/>
    </location>
</feature>
<dbReference type="EMBL" id="CAJVQB010057598">
    <property type="protein sequence ID" value="CAG8838228.1"/>
    <property type="molecule type" value="Genomic_DNA"/>
</dbReference>
<evidence type="ECO:0000313" key="3">
    <source>
        <dbReference type="Proteomes" id="UP000789901"/>
    </source>
</evidence>
<evidence type="ECO:0000256" key="1">
    <source>
        <dbReference type="SAM" id="MobiDB-lite"/>
    </source>
</evidence>
<proteinExistence type="predicted"/>
<reference evidence="2 3" key="1">
    <citation type="submission" date="2021-06" db="EMBL/GenBank/DDBJ databases">
        <authorList>
            <person name="Kallberg Y."/>
            <person name="Tangrot J."/>
            <person name="Rosling A."/>
        </authorList>
    </citation>
    <scope>NUCLEOTIDE SEQUENCE [LARGE SCALE GENOMIC DNA]</scope>
    <source>
        <strain evidence="2 3">120-4 pot B 10/14</strain>
    </source>
</reference>
<dbReference type="Proteomes" id="UP000789901">
    <property type="component" value="Unassembled WGS sequence"/>
</dbReference>
<evidence type="ECO:0000313" key="2">
    <source>
        <dbReference type="EMBL" id="CAG8838228.1"/>
    </source>
</evidence>
<protein>
    <submittedName>
        <fullName evidence="2">32884_t:CDS:1</fullName>
    </submittedName>
</protein>
<sequence>MQLSITGDSRNSKKKKRKLEHSKIDTYLAKPLSKMEKLKFNNHLLLMMIANGWVFQWVNKKQSREAYAHLNPNLHLPDCRTLAGKTLNMVLDNIASYVINQAKTSEYEVTVAFDRWTNVVNQCLIGSVLVTNNGEPLIWD</sequence>
<feature type="region of interest" description="Disordered" evidence="1">
    <location>
        <begin position="1"/>
        <end position="20"/>
    </location>
</feature>
<organism evidence="2 3">
    <name type="scientific">Gigaspora margarita</name>
    <dbReference type="NCBI Taxonomy" id="4874"/>
    <lineage>
        <taxon>Eukaryota</taxon>
        <taxon>Fungi</taxon>
        <taxon>Fungi incertae sedis</taxon>
        <taxon>Mucoromycota</taxon>
        <taxon>Glomeromycotina</taxon>
        <taxon>Glomeromycetes</taxon>
        <taxon>Diversisporales</taxon>
        <taxon>Gigasporaceae</taxon>
        <taxon>Gigaspora</taxon>
    </lineage>
</organism>
<accession>A0ABN7WQF2</accession>
<keyword evidence="3" id="KW-1185">Reference proteome</keyword>